<dbReference type="NCBIfam" id="TIGR00685">
    <property type="entry name" value="T6PP"/>
    <property type="match status" value="1"/>
</dbReference>
<dbReference type="AlphaFoldDB" id="A0A967EI89"/>
<dbReference type="GO" id="GO:0046872">
    <property type="term" value="F:metal ion binding"/>
    <property type="evidence" value="ECO:0007669"/>
    <property type="project" value="UniProtKB-KW"/>
</dbReference>
<organism evidence="6 7">
    <name type="scientific">Acetobacter estunensis</name>
    <dbReference type="NCBI Taxonomy" id="104097"/>
    <lineage>
        <taxon>Bacteria</taxon>
        <taxon>Pseudomonadati</taxon>
        <taxon>Pseudomonadota</taxon>
        <taxon>Alphaproteobacteria</taxon>
        <taxon>Acetobacterales</taxon>
        <taxon>Acetobacteraceae</taxon>
        <taxon>Acetobacter</taxon>
    </lineage>
</organism>
<dbReference type="EC" id="3.1.3.12" evidence="4"/>
<evidence type="ECO:0000256" key="3">
    <source>
        <dbReference type="ARBA" id="ARBA00022801"/>
    </source>
</evidence>
<evidence type="ECO:0000313" key="7">
    <source>
        <dbReference type="Proteomes" id="UP000597459"/>
    </source>
</evidence>
<dbReference type="EMBL" id="WOTH01000003">
    <property type="protein sequence ID" value="NHO52809.1"/>
    <property type="molecule type" value="Genomic_DNA"/>
</dbReference>
<name>A0A967EI89_9PROT</name>
<dbReference type="SUPFAM" id="SSF56784">
    <property type="entry name" value="HAD-like"/>
    <property type="match status" value="1"/>
</dbReference>
<dbReference type="PANTHER" id="PTHR43768">
    <property type="entry name" value="TREHALOSE 6-PHOSPHATE PHOSPHATASE"/>
    <property type="match status" value="1"/>
</dbReference>
<evidence type="ECO:0000256" key="1">
    <source>
        <dbReference type="ARBA" id="ARBA00005199"/>
    </source>
</evidence>
<dbReference type="InterPro" id="IPR023214">
    <property type="entry name" value="HAD_sf"/>
</dbReference>
<dbReference type="Gene3D" id="3.40.50.1000">
    <property type="entry name" value="HAD superfamily/HAD-like"/>
    <property type="match status" value="1"/>
</dbReference>
<evidence type="ECO:0000313" key="6">
    <source>
        <dbReference type="EMBL" id="NHO52809.1"/>
    </source>
</evidence>
<keyword evidence="4" id="KW-0479">Metal-binding</keyword>
<comment type="catalytic activity">
    <reaction evidence="4">
        <text>alpha,alpha-trehalose 6-phosphate + H2O = alpha,alpha-trehalose + phosphate</text>
        <dbReference type="Rhea" id="RHEA:23420"/>
        <dbReference type="ChEBI" id="CHEBI:15377"/>
        <dbReference type="ChEBI" id="CHEBI:16551"/>
        <dbReference type="ChEBI" id="CHEBI:43474"/>
        <dbReference type="ChEBI" id="CHEBI:58429"/>
        <dbReference type="EC" id="3.1.3.12"/>
    </reaction>
</comment>
<accession>A0A967EI89</accession>
<dbReference type="Proteomes" id="UP000597459">
    <property type="component" value="Unassembled WGS sequence"/>
</dbReference>
<feature type="compositionally biased region" description="Polar residues" evidence="5">
    <location>
        <begin position="1"/>
        <end position="17"/>
    </location>
</feature>
<dbReference type="Gene3D" id="3.30.70.1020">
    <property type="entry name" value="Trehalose-6-phosphate phosphatase related protein, domain 2"/>
    <property type="match status" value="1"/>
</dbReference>
<dbReference type="GO" id="GO:0004805">
    <property type="term" value="F:trehalose-phosphatase activity"/>
    <property type="evidence" value="ECO:0007669"/>
    <property type="project" value="UniProtKB-EC"/>
</dbReference>
<evidence type="ECO:0000256" key="2">
    <source>
        <dbReference type="ARBA" id="ARBA00008770"/>
    </source>
</evidence>
<keyword evidence="4" id="KW-0460">Magnesium</keyword>
<keyword evidence="3 4" id="KW-0378">Hydrolase</keyword>
<evidence type="ECO:0000256" key="4">
    <source>
        <dbReference type="RuleBase" id="RU361117"/>
    </source>
</evidence>
<dbReference type="PANTHER" id="PTHR43768:SF3">
    <property type="entry name" value="TREHALOSE 6-PHOSPHATE PHOSPHATASE"/>
    <property type="match status" value="1"/>
</dbReference>
<dbReference type="NCBIfam" id="TIGR01484">
    <property type="entry name" value="HAD-SF-IIB"/>
    <property type="match status" value="1"/>
</dbReference>
<proteinExistence type="inferred from homology"/>
<dbReference type="CDD" id="cd01627">
    <property type="entry name" value="HAD_TPP"/>
    <property type="match status" value="1"/>
</dbReference>
<dbReference type="GO" id="GO:0005992">
    <property type="term" value="P:trehalose biosynthetic process"/>
    <property type="evidence" value="ECO:0007669"/>
    <property type="project" value="InterPro"/>
</dbReference>
<comment type="function">
    <text evidence="4">Removes the phosphate from trehalose 6-phosphate to produce free trehalose.</text>
</comment>
<comment type="similarity">
    <text evidence="2 4">Belongs to the trehalose phosphatase family.</text>
</comment>
<gene>
    <name evidence="6" type="primary">otsB</name>
    <name evidence="6" type="ORF">GOB87_02375</name>
</gene>
<protein>
    <recommendedName>
        <fullName evidence="4">Trehalose 6-phosphate phosphatase</fullName>
        <ecNumber evidence="4">3.1.3.12</ecNumber>
    </recommendedName>
</protein>
<dbReference type="InterPro" id="IPR003337">
    <property type="entry name" value="Trehalose_PPase"/>
</dbReference>
<feature type="region of interest" description="Disordered" evidence="5">
    <location>
        <begin position="1"/>
        <end position="29"/>
    </location>
</feature>
<keyword evidence="7" id="KW-1185">Reference proteome</keyword>
<reference evidence="6" key="1">
    <citation type="submission" date="2019-11" db="EMBL/GenBank/DDBJ databases">
        <title>Description of new Acetobacter species.</title>
        <authorList>
            <person name="Cleenwerck I."/>
            <person name="Sombolestani A.S."/>
        </authorList>
    </citation>
    <scope>NUCLEOTIDE SEQUENCE</scope>
    <source>
        <strain evidence="6">LMG 1626</strain>
    </source>
</reference>
<dbReference type="InterPro" id="IPR036412">
    <property type="entry name" value="HAD-like_sf"/>
</dbReference>
<sequence>MTGTQRSTRSVVVSTQDTPPPPQPPLSREHLPLDRVAFLFDFDGTLVDIAPTPESVVVPPGLKEALVRLRDACGGALAVISGRPIDQVDHFLPNIPFAVAGEHGIAIRHRPDGPIERAALPAVPSEWIRQAQDLVASFPGTRLERKVGGFVLHYRAAPEAQGQLKKAADAWVEPTGGQFHVQAAKMAWEIRPAGVDKGYAVEVLMEDAPFAGRRPVFVGDDVTDEDGIREAVRLGGAGYRIGTDFPTPAAFRAWIASLVPAPASTGKE</sequence>
<comment type="caution">
    <text evidence="6">The sequence shown here is derived from an EMBL/GenBank/DDBJ whole genome shotgun (WGS) entry which is preliminary data.</text>
</comment>
<comment type="pathway">
    <text evidence="1 4">Glycan biosynthesis; trehalose biosynthesis.</text>
</comment>
<dbReference type="InterPro" id="IPR044651">
    <property type="entry name" value="OTSB-like"/>
</dbReference>
<evidence type="ECO:0000256" key="5">
    <source>
        <dbReference type="SAM" id="MobiDB-lite"/>
    </source>
</evidence>
<dbReference type="Pfam" id="PF02358">
    <property type="entry name" value="Trehalose_PPase"/>
    <property type="match status" value="1"/>
</dbReference>
<comment type="cofactor">
    <cofactor evidence="4">
        <name>Mg(2+)</name>
        <dbReference type="ChEBI" id="CHEBI:18420"/>
    </cofactor>
</comment>
<dbReference type="InterPro" id="IPR006379">
    <property type="entry name" value="HAD-SF_hydro_IIB"/>
</dbReference>